<dbReference type="EMBL" id="GBXM01001236">
    <property type="protein sequence ID" value="JAI07342.1"/>
    <property type="molecule type" value="Transcribed_RNA"/>
</dbReference>
<dbReference type="AlphaFoldDB" id="A0A0E9XY60"/>
<reference evidence="1" key="1">
    <citation type="submission" date="2014-11" db="EMBL/GenBank/DDBJ databases">
        <authorList>
            <person name="Amaro Gonzalez C."/>
        </authorList>
    </citation>
    <scope>NUCLEOTIDE SEQUENCE</scope>
</reference>
<proteinExistence type="predicted"/>
<accession>A0A0E9XY60</accession>
<organism evidence="1">
    <name type="scientific">Anguilla anguilla</name>
    <name type="common">European freshwater eel</name>
    <name type="synonym">Muraena anguilla</name>
    <dbReference type="NCBI Taxonomy" id="7936"/>
    <lineage>
        <taxon>Eukaryota</taxon>
        <taxon>Metazoa</taxon>
        <taxon>Chordata</taxon>
        <taxon>Craniata</taxon>
        <taxon>Vertebrata</taxon>
        <taxon>Euteleostomi</taxon>
        <taxon>Actinopterygii</taxon>
        <taxon>Neopterygii</taxon>
        <taxon>Teleostei</taxon>
        <taxon>Anguilliformes</taxon>
        <taxon>Anguillidae</taxon>
        <taxon>Anguilla</taxon>
    </lineage>
</organism>
<evidence type="ECO:0000313" key="1">
    <source>
        <dbReference type="EMBL" id="JAI07342.1"/>
    </source>
</evidence>
<name>A0A0E9XY60_ANGAN</name>
<reference evidence="1" key="2">
    <citation type="journal article" date="2015" name="Fish Shellfish Immunol.">
        <title>Early steps in the European eel (Anguilla anguilla)-Vibrio vulnificus interaction in the gills: Role of the RtxA13 toxin.</title>
        <authorList>
            <person name="Callol A."/>
            <person name="Pajuelo D."/>
            <person name="Ebbesson L."/>
            <person name="Teles M."/>
            <person name="MacKenzie S."/>
            <person name="Amaro C."/>
        </authorList>
    </citation>
    <scope>NUCLEOTIDE SEQUENCE</scope>
</reference>
<protein>
    <submittedName>
        <fullName evidence="1">Uncharacterized protein</fullName>
    </submittedName>
</protein>
<sequence length="23" mass="2541">MLRHLVNFFTASDIHGDASNPTP</sequence>